<dbReference type="PANTHER" id="PTHR24006:SF944">
    <property type="entry name" value="UBIQUITIN CARBOXYL-TERMINAL HYDROLASE"/>
    <property type="match status" value="1"/>
</dbReference>
<dbReference type="OrthoDB" id="2420415at2759"/>
<dbReference type="GO" id="GO:0005634">
    <property type="term" value="C:nucleus"/>
    <property type="evidence" value="ECO:0007669"/>
    <property type="project" value="TreeGrafter"/>
</dbReference>
<dbReference type="InterPro" id="IPR050164">
    <property type="entry name" value="Peptidase_C19"/>
</dbReference>
<evidence type="ECO:0000313" key="4">
    <source>
        <dbReference type="Proteomes" id="UP000078046"/>
    </source>
</evidence>
<comment type="catalytic activity">
    <reaction evidence="1">
        <text>Thiol-dependent hydrolysis of ester, thioester, amide, peptide and isopeptide bonds formed by the C-terminal Gly of ubiquitin (a 76-residue protein attached to proteins as an intracellular targeting signal).</text>
        <dbReference type="EC" id="3.4.19.12"/>
    </reaction>
</comment>
<dbReference type="SUPFAM" id="SSF54001">
    <property type="entry name" value="Cysteine proteinases"/>
    <property type="match status" value="1"/>
</dbReference>
<evidence type="ECO:0000259" key="2">
    <source>
        <dbReference type="PROSITE" id="PS50235"/>
    </source>
</evidence>
<dbReference type="InterPro" id="IPR038765">
    <property type="entry name" value="Papain-like_cys_pep_sf"/>
</dbReference>
<dbReference type="PROSITE" id="PS00972">
    <property type="entry name" value="USP_1"/>
    <property type="match status" value="1"/>
</dbReference>
<dbReference type="GO" id="GO:0006508">
    <property type="term" value="P:proteolysis"/>
    <property type="evidence" value="ECO:0007669"/>
    <property type="project" value="UniProtKB-KW"/>
</dbReference>
<name>A0A177ASR9_9BILA</name>
<dbReference type="PROSITE" id="PS00973">
    <property type="entry name" value="USP_2"/>
    <property type="match status" value="1"/>
</dbReference>
<dbReference type="GO" id="GO:0005829">
    <property type="term" value="C:cytosol"/>
    <property type="evidence" value="ECO:0007669"/>
    <property type="project" value="TreeGrafter"/>
</dbReference>
<proteinExistence type="inferred from homology"/>
<dbReference type="EMBL" id="LWCA01001473">
    <property type="protein sequence ID" value="OAF65046.1"/>
    <property type="molecule type" value="Genomic_DNA"/>
</dbReference>
<evidence type="ECO:0000313" key="3">
    <source>
        <dbReference type="EMBL" id="OAF65046.1"/>
    </source>
</evidence>
<keyword evidence="1" id="KW-0378">Hydrolase</keyword>
<comment type="similarity">
    <text evidence="1">Belongs to the peptidase C19 family.</text>
</comment>
<dbReference type="GO" id="GO:0004843">
    <property type="term" value="F:cysteine-type deubiquitinase activity"/>
    <property type="evidence" value="ECO:0007669"/>
    <property type="project" value="UniProtKB-UniRule"/>
</dbReference>
<dbReference type="PANTHER" id="PTHR24006">
    <property type="entry name" value="UBIQUITIN CARBOXYL-TERMINAL HYDROLASE"/>
    <property type="match status" value="1"/>
</dbReference>
<dbReference type="InterPro" id="IPR018200">
    <property type="entry name" value="USP_CS"/>
</dbReference>
<dbReference type="Proteomes" id="UP000078046">
    <property type="component" value="Unassembled WGS sequence"/>
</dbReference>
<dbReference type="Gene3D" id="3.90.70.10">
    <property type="entry name" value="Cysteine proteinases"/>
    <property type="match status" value="1"/>
</dbReference>
<protein>
    <recommendedName>
        <fullName evidence="1">Ubiquitin carboxyl-terminal hydrolase</fullName>
        <ecNumber evidence="1">3.4.19.12</ecNumber>
    </recommendedName>
</protein>
<dbReference type="InterPro" id="IPR028889">
    <property type="entry name" value="USP"/>
</dbReference>
<dbReference type="GO" id="GO:0016579">
    <property type="term" value="P:protein deubiquitination"/>
    <property type="evidence" value="ECO:0007669"/>
    <property type="project" value="InterPro"/>
</dbReference>
<dbReference type="EC" id="3.4.19.12" evidence="1"/>
<sequence length="388" mass="45130">MNSGNDLNRIYTEEELNISRALELSLGNDESTSYNFLREEVVDPHKRIRQNNEPVGIKNIGNTCWFSCIMQCLFNHSSFRNFILLLQFNDSSLHQSSYLVKLQQFFSVLIGADQGYIDPSDMIDLIKMMNLNIKVGTENSFQQDAIEFFNFQLQWIESNLEVFDSSTSMELRKIFYGKIAETDNIIDFSVISVDVEISNTLNNHLDSLLSVSKFYGINQNQFLFETLPECLIFSLPHLKFDKDTGTSYKMNSNFQIQQELNLSRYTDTINSSIPVIYQLFSIIVHEGNSMTGHYISFNKSCINNLWYKMNDTVMNQVNFEDVIKFVDVSNQNESENTEKISKTLCCLFYKPLQFDEIPINSIELLNYKLKEHVANHNSIFYNELENKY</sequence>
<dbReference type="InterPro" id="IPR001394">
    <property type="entry name" value="Peptidase_C19_UCH"/>
</dbReference>
<dbReference type="AlphaFoldDB" id="A0A177ASR9"/>
<keyword evidence="1" id="KW-0788">Thiol protease</keyword>
<organism evidence="3 4">
    <name type="scientific">Intoshia linei</name>
    <dbReference type="NCBI Taxonomy" id="1819745"/>
    <lineage>
        <taxon>Eukaryota</taxon>
        <taxon>Metazoa</taxon>
        <taxon>Spiralia</taxon>
        <taxon>Lophotrochozoa</taxon>
        <taxon>Mesozoa</taxon>
        <taxon>Orthonectida</taxon>
        <taxon>Rhopaluridae</taxon>
        <taxon>Intoshia</taxon>
    </lineage>
</organism>
<gene>
    <name evidence="3" type="ORF">A3Q56_07242</name>
</gene>
<evidence type="ECO:0000256" key="1">
    <source>
        <dbReference type="RuleBase" id="RU366025"/>
    </source>
</evidence>
<reference evidence="3 4" key="1">
    <citation type="submission" date="2016-04" db="EMBL/GenBank/DDBJ databases">
        <title>The genome of Intoshia linei affirms orthonectids as highly simplified spiralians.</title>
        <authorList>
            <person name="Mikhailov K.V."/>
            <person name="Slusarev G.S."/>
            <person name="Nikitin M.A."/>
            <person name="Logacheva M.D."/>
            <person name="Penin A."/>
            <person name="Aleoshin V."/>
            <person name="Panchin Y.V."/>
        </authorList>
    </citation>
    <scope>NUCLEOTIDE SEQUENCE [LARGE SCALE GENOMIC DNA]</scope>
    <source>
        <strain evidence="3">Intl2013</strain>
        <tissue evidence="3">Whole animal</tissue>
    </source>
</reference>
<keyword evidence="1" id="KW-0833">Ubl conjugation pathway</keyword>
<keyword evidence="4" id="KW-1185">Reference proteome</keyword>
<keyword evidence="1" id="KW-0645">Protease</keyword>
<dbReference type="PROSITE" id="PS50235">
    <property type="entry name" value="USP_3"/>
    <property type="match status" value="1"/>
</dbReference>
<feature type="domain" description="USP" evidence="2">
    <location>
        <begin position="55"/>
        <end position="352"/>
    </location>
</feature>
<comment type="caution">
    <text evidence="3">The sequence shown here is derived from an EMBL/GenBank/DDBJ whole genome shotgun (WGS) entry which is preliminary data.</text>
</comment>
<accession>A0A177ASR9</accession>
<dbReference type="Pfam" id="PF00443">
    <property type="entry name" value="UCH"/>
    <property type="match status" value="1"/>
</dbReference>